<feature type="non-terminal residue" evidence="4">
    <location>
        <position position="1"/>
    </location>
</feature>
<evidence type="ECO:0000256" key="3">
    <source>
        <dbReference type="SAM" id="Phobius"/>
    </source>
</evidence>
<feature type="transmembrane region" description="Helical" evidence="3">
    <location>
        <begin position="210"/>
        <end position="228"/>
    </location>
</feature>
<keyword evidence="3" id="KW-0812">Transmembrane</keyword>
<evidence type="ECO:0008006" key="6">
    <source>
        <dbReference type="Google" id="ProtNLM"/>
    </source>
</evidence>
<keyword evidence="3" id="KW-0472">Membrane</keyword>
<feature type="compositionally biased region" description="Low complexity" evidence="2">
    <location>
        <begin position="756"/>
        <end position="778"/>
    </location>
</feature>
<feature type="transmembrane region" description="Helical" evidence="3">
    <location>
        <begin position="307"/>
        <end position="326"/>
    </location>
</feature>
<sequence>ARLGKASGSALAVAASVVVKAAQGIPLARTLLRSALETGENPHEAALLRLATALRGDLSWRWVLQVLDELQAYAVQAPAILSNTAVGVCASYGLWQQAILILNTMREGASRHKQRSFPAIVCFNSALSACERAAMPEPAIKLLRDMLECRASPDVTSFARVAGAFGRQTGWEMAVALCLAARKRGLQPDEALNLYSQMEHSDSQDLDEDAFLTVSITLEVLFVAKVMWNVVAYRHQLQAAAYRSVMALCQICQKDGSVTPAEEAAIAREISEMRLRMARRYVQVLAATSFAMVLSIQRNLILDSPRWMTAPLTWLVLGIFALLVIIQLHSCMLSVSTLSLWYVLGTIVTAVGFSPLFVPAEQLTILSVVVLVLFRLPFAIMAQHPLLTVAGNLVVATGVYVRTTFDDFDSTLGAWFTVQVEVSCSLMVITMSFILQAALQQMAQQFIKSVKAATELNAASALLRLTCDAVVELDADLRITVCSNADELASMFLRGSSGSALAGVSFTDFVSSPQEKQRAVEILNSLPEDMGSDGLADTANSVSAKAFHTRLVDSCSSKFRTEVFQVSYRKVDGKVYHLIGLRDFTDQACLAGHCAVDAMEDRTSTFPAHLQDASALRSFSPSVSATCAPDQEDGPEPPSRLVLLELDIAFMQIYAASAPLGYLAGKQLTEIFSNDVTHSFKQLWDEVLTLDERGELNSKLMSFGGVEMRFTSKRTVQINGTVEVTKTATGELEFFLCFRMPPSSKGLKKLSRRSFRGSGNSSGGALLPPSPTSSLCSL</sequence>
<accession>A0A812UWS5</accession>
<gene>
    <name evidence="4" type="ORF">SPIL2461_LOCUS15687</name>
</gene>
<feature type="transmembrane region" description="Helical" evidence="3">
    <location>
        <begin position="281"/>
        <end position="301"/>
    </location>
</feature>
<dbReference type="EMBL" id="CAJNIZ010039247">
    <property type="protein sequence ID" value="CAE7588359.1"/>
    <property type="molecule type" value="Genomic_DNA"/>
</dbReference>
<dbReference type="InterPro" id="IPR011990">
    <property type="entry name" value="TPR-like_helical_dom_sf"/>
</dbReference>
<feature type="region of interest" description="Disordered" evidence="2">
    <location>
        <begin position="749"/>
        <end position="778"/>
    </location>
</feature>
<proteinExistence type="predicted"/>
<evidence type="ECO:0000313" key="4">
    <source>
        <dbReference type="EMBL" id="CAE7588359.1"/>
    </source>
</evidence>
<protein>
    <recommendedName>
        <fullName evidence="6">Pentatricopeptide repeat-containing protein, chloroplastic</fullName>
    </recommendedName>
</protein>
<evidence type="ECO:0000256" key="1">
    <source>
        <dbReference type="ARBA" id="ARBA00022737"/>
    </source>
</evidence>
<dbReference type="Proteomes" id="UP000649617">
    <property type="component" value="Unassembled WGS sequence"/>
</dbReference>
<name>A0A812UWS5_SYMPI</name>
<feature type="transmembrane region" description="Helical" evidence="3">
    <location>
        <begin position="415"/>
        <end position="439"/>
    </location>
</feature>
<organism evidence="4 5">
    <name type="scientific">Symbiodinium pilosum</name>
    <name type="common">Dinoflagellate</name>
    <dbReference type="NCBI Taxonomy" id="2952"/>
    <lineage>
        <taxon>Eukaryota</taxon>
        <taxon>Sar</taxon>
        <taxon>Alveolata</taxon>
        <taxon>Dinophyceae</taxon>
        <taxon>Suessiales</taxon>
        <taxon>Symbiodiniaceae</taxon>
        <taxon>Symbiodinium</taxon>
    </lineage>
</organism>
<feature type="transmembrane region" description="Helical" evidence="3">
    <location>
        <begin position="386"/>
        <end position="403"/>
    </location>
</feature>
<feature type="transmembrane region" description="Helical" evidence="3">
    <location>
        <begin position="338"/>
        <end position="357"/>
    </location>
</feature>
<dbReference type="Gene3D" id="1.25.40.10">
    <property type="entry name" value="Tetratricopeptide repeat domain"/>
    <property type="match status" value="1"/>
</dbReference>
<evidence type="ECO:0000313" key="5">
    <source>
        <dbReference type="Proteomes" id="UP000649617"/>
    </source>
</evidence>
<evidence type="ECO:0000256" key="2">
    <source>
        <dbReference type="SAM" id="MobiDB-lite"/>
    </source>
</evidence>
<comment type="caution">
    <text evidence="4">The sequence shown here is derived from an EMBL/GenBank/DDBJ whole genome shotgun (WGS) entry which is preliminary data.</text>
</comment>
<dbReference type="AlphaFoldDB" id="A0A812UWS5"/>
<keyword evidence="1" id="KW-0677">Repeat</keyword>
<dbReference type="PANTHER" id="PTHR47447">
    <property type="entry name" value="OS03G0856100 PROTEIN"/>
    <property type="match status" value="1"/>
</dbReference>
<keyword evidence="3" id="KW-1133">Transmembrane helix</keyword>
<dbReference type="PANTHER" id="PTHR47447:SF17">
    <property type="entry name" value="OS12G0638900 PROTEIN"/>
    <property type="match status" value="1"/>
</dbReference>
<keyword evidence="5" id="KW-1185">Reference proteome</keyword>
<dbReference type="OrthoDB" id="447892at2759"/>
<reference evidence="4" key="1">
    <citation type="submission" date="2021-02" db="EMBL/GenBank/DDBJ databases">
        <authorList>
            <person name="Dougan E. K."/>
            <person name="Rhodes N."/>
            <person name="Thang M."/>
            <person name="Chan C."/>
        </authorList>
    </citation>
    <scope>NUCLEOTIDE SEQUENCE</scope>
</reference>